<evidence type="ECO:0000313" key="5">
    <source>
        <dbReference type="EMBL" id="SFN55378.1"/>
    </source>
</evidence>
<sequence length="261" mass="28727">MSIIGKLVGGILGLLIFRNFIGAMIGAFVGHMFDLSISQARMSARASSFVEPLFAFAGALAKSDGRVSELEIRAAEALMNRLRLDPDMRRMAIERFNEGKAPEFEVHLAVAELKAWTRGRRDLAFLLLDMLLDLVHAEGTLAANKLAMVRKLCWALGVSDAELAAVSAMKGYGPAYGGPQGPRPGQQPSRNTVPTADPYVVLGITREAEAKDIKRAYRKLMSQHHPDKLGKVPEELKHRAESRAREINAAYERIKSERGFT</sequence>
<name>A0A1I4ZYU1_9GAMM</name>
<dbReference type="Proteomes" id="UP000198575">
    <property type="component" value="Unassembled WGS sequence"/>
</dbReference>
<dbReference type="EMBL" id="FOVF01000030">
    <property type="protein sequence ID" value="SFN55378.1"/>
    <property type="molecule type" value="Genomic_DNA"/>
</dbReference>
<evidence type="ECO:0000313" key="6">
    <source>
        <dbReference type="Proteomes" id="UP000198575"/>
    </source>
</evidence>
<dbReference type="InterPro" id="IPR001623">
    <property type="entry name" value="DnaJ_domain"/>
</dbReference>
<keyword evidence="1" id="KW-0143">Chaperone</keyword>
<keyword evidence="3" id="KW-0472">Membrane</keyword>
<dbReference type="Pfam" id="PF05099">
    <property type="entry name" value="TerB"/>
    <property type="match status" value="1"/>
</dbReference>
<dbReference type="InterPro" id="IPR029024">
    <property type="entry name" value="TerB-like"/>
</dbReference>
<protein>
    <submittedName>
        <fullName evidence="5">DnaJ like chaperone protein</fullName>
    </submittedName>
</protein>
<evidence type="ECO:0000259" key="4">
    <source>
        <dbReference type="PROSITE" id="PS50076"/>
    </source>
</evidence>
<reference evidence="5 6" key="1">
    <citation type="submission" date="2016-10" db="EMBL/GenBank/DDBJ databases">
        <authorList>
            <person name="de Groot N.N."/>
        </authorList>
    </citation>
    <scope>NUCLEOTIDE SEQUENCE [LARGE SCALE GENOMIC DNA]</scope>
    <source>
        <strain evidence="5 6">CGMCC 1.7659</strain>
    </source>
</reference>
<keyword evidence="3" id="KW-1133">Transmembrane helix</keyword>
<dbReference type="SMART" id="SM00271">
    <property type="entry name" value="DnaJ"/>
    <property type="match status" value="1"/>
</dbReference>
<dbReference type="Gene3D" id="1.10.3680.10">
    <property type="entry name" value="TerB-like"/>
    <property type="match status" value="1"/>
</dbReference>
<keyword evidence="3" id="KW-0812">Transmembrane</keyword>
<evidence type="ECO:0000256" key="3">
    <source>
        <dbReference type="SAM" id="Phobius"/>
    </source>
</evidence>
<dbReference type="STRING" id="578942.SAMN05216289_13031"/>
<organism evidence="5 6">
    <name type="scientific">Dokdonella immobilis</name>
    <dbReference type="NCBI Taxonomy" id="578942"/>
    <lineage>
        <taxon>Bacteria</taxon>
        <taxon>Pseudomonadati</taxon>
        <taxon>Pseudomonadota</taxon>
        <taxon>Gammaproteobacteria</taxon>
        <taxon>Lysobacterales</taxon>
        <taxon>Rhodanobacteraceae</taxon>
        <taxon>Dokdonella</taxon>
    </lineage>
</organism>
<dbReference type="InterPro" id="IPR007791">
    <property type="entry name" value="DjlA_N"/>
</dbReference>
<gene>
    <name evidence="5" type="ORF">SAMN05216289_13031</name>
</gene>
<keyword evidence="6" id="KW-1185">Reference proteome</keyword>
<feature type="region of interest" description="Disordered" evidence="2">
    <location>
        <begin position="176"/>
        <end position="195"/>
    </location>
</feature>
<dbReference type="Gene3D" id="1.10.287.110">
    <property type="entry name" value="DnaJ domain"/>
    <property type="match status" value="1"/>
</dbReference>
<dbReference type="CDD" id="cd06257">
    <property type="entry name" value="DnaJ"/>
    <property type="match status" value="1"/>
</dbReference>
<feature type="transmembrane region" description="Helical" evidence="3">
    <location>
        <begin position="7"/>
        <end position="33"/>
    </location>
</feature>
<dbReference type="RefSeq" id="WP_092409906.1">
    <property type="nucleotide sequence ID" value="NZ_FOVF01000030.1"/>
</dbReference>
<dbReference type="PROSITE" id="PS50076">
    <property type="entry name" value="DNAJ_2"/>
    <property type="match status" value="1"/>
</dbReference>
<dbReference type="SUPFAM" id="SSF158682">
    <property type="entry name" value="TerB-like"/>
    <property type="match status" value="1"/>
</dbReference>
<dbReference type="PRINTS" id="PR00625">
    <property type="entry name" value="JDOMAIN"/>
</dbReference>
<evidence type="ECO:0000256" key="1">
    <source>
        <dbReference type="ARBA" id="ARBA00023186"/>
    </source>
</evidence>
<dbReference type="InterPro" id="IPR050817">
    <property type="entry name" value="DjlA_DnaK_co-chaperone"/>
</dbReference>
<dbReference type="AlphaFoldDB" id="A0A1I4ZYU1"/>
<dbReference type="NCBIfam" id="NF006948">
    <property type="entry name" value="PRK09430.1"/>
    <property type="match status" value="1"/>
</dbReference>
<feature type="domain" description="J" evidence="4">
    <location>
        <begin position="197"/>
        <end position="259"/>
    </location>
</feature>
<evidence type="ECO:0000256" key="2">
    <source>
        <dbReference type="SAM" id="MobiDB-lite"/>
    </source>
</evidence>
<dbReference type="PANTHER" id="PTHR24074">
    <property type="entry name" value="CO-CHAPERONE PROTEIN DJLA"/>
    <property type="match status" value="1"/>
</dbReference>
<dbReference type="OrthoDB" id="9782583at2"/>
<dbReference type="Pfam" id="PF00226">
    <property type="entry name" value="DnaJ"/>
    <property type="match status" value="1"/>
</dbReference>
<proteinExistence type="predicted"/>
<dbReference type="SUPFAM" id="SSF46565">
    <property type="entry name" value="Chaperone J-domain"/>
    <property type="match status" value="1"/>
</dbReference>
<accession>A0A1I4ZYU1</accession>
<dbReference type="InterPro" id="IPR036869">
    <property type="entry name" value="J_dom_sf"/>
</dbReference>